<dbReference type="InterPro" id="IPR011682">
    <property type="entry name" value="Glyco_hydro_38_C"/>
</dbReference>
<sequence length="245" mass="28472">MQMDENGNYYPVNSRIWINETNRQFTILTDRSEGGASLTDGSIELMIHRRLLYDDNLGVGEALNESAFGQGLVIRGKHFLNIDSPQTSALYHRIHSQELFMFPLVTYALINSSYMNYSSLYHQTWTALSDILPSNIHLLTLDQMNEKQYLIRLEHYFELNEDEKYSYPTKINLQSIFKSIGKIDKILELTLDANLELSQMNRLHWLTDNDELLLQTNNSTNQHSLVDTNIILNPMQIRTFHITIV</sequence>
<dbReference type="PANTHER" id="PTHR11607:SF3">
    <property type="entry name" value="LYSOSOMAL ALPHA-MANNOSIDASE"/>
    <property type="match status" value="1"/>
</dbReference>
<dbReference type="Gene3D" id="2.60.40.1360">
    <property type="match status" value="1"/>
</dbReference>
<organism evidence="3 4">
    <name type="scientific">Adineta steineri</name>
    <dbReference type="NCBI Taxonomy" id="433720"/>
    <lineage>
        <taxon>Eukaryota</taxon>
        <taxon>Metazoa</taxon>
        <taxon>Spiralia</taxon>
        <taxon>Gnathifera</taxon>
        <taxon>Rotifera</taxon>
        <taxon>Eurotatoria</taxon>
        <taxon>Bdelloidea</taxon>
        <taxon>Adinetida</taxon>
        <taxon>Adinetidae</taxon>
        <taxon>Adineta</taxon>
    </lineage>
</organism>
<dbReference type="GO" id="GO:0006013">
    <property type="term" value="P:mannose metabolic process"/>
    <property type="evidence" value="ECO:0007669"/>
    <property type="project" value="InterPro"/>
</dbReference>
<dbReference type="Pfam" id="PF17677">
    <property type="entry name" value="Glyco_hydro38C2"/>
    <property type="match status" value="1"/>
</dbReference>
<evidence type="ECO:0008006" key="5">
    <source>
        <dbReference type="Google" id="ProtNLM"/>
    </source>
</evidence>
<dbReference type="Proteomes" id="UP000663891">
    <property type="component" value="Unassembled WGS sequence"/>
</dbReference>
<evidence type="ECO:0000259" key="1">
    <source>
        <dbReference type="Pfam" id="PF07748"/>
    </source>
</evidence>
<dbReference type="Pfam" id="PF07748">
    <property type="entry name" value="Glyco_hydro_38C"/>
    <property type="match status" value="1"/>
</dbReference>
<dbReference type="InterPro" id="IPR011013">
    <property type="entry name" value="Gal_mutarotase_sf_dom"/>
</dbReference>
<dbReference type="GO" id="GO:0004559">
    <property type="term" value="F:alpha-mannosidase activity"/>
    <property type="evidence" value="ECO:0007669"/>
    <property type="project" value="InterPro"/>
</dbReference>
<feature type="domain" description="Glycosyl hydrolases family 38 C-terminal" evidence="2">
    <location>
        <begin position="135"/>
        <end position="240"/>
    </location>
</feature>
<dbReference type="Gene3D" id="2.70.98.30">
    <property type="entry name" value="Golgi alpha-mannosidase II, domain 4"/>
    <property type="match status" value="1"/>
</dbReference>
<evidence type="ECO:0000313" key="4">
    <source>
        <dbReference type="Proteomes" id="UP000663891"/>
    </source>
</evidence>
<dbReference type="PANTHER" id="PTHR11607">
    <property type="entry name" value="ALPHA-MANNOSIDASE"/>
    <property type="match status" value="1"/>
</dbReference>
<comment type="caution">
    <text evidence="3">The sequence shown here is derived from an EMBL/GenBank/DDBJ whole genome shotgun (WGS) entry which is preliminary data.</text>
</comment>
<dbReference type="GO" id="GO:0005764">
    <property type="term" value="C:lysosome"/>
    <property type="evidence" value="ECO:0007669"/>
    <property type="project" value="TreeGrafter"/>
</dbReference>
<reference evidence="3" key="1">
    <citation type="submission" date="2021-02" db="EMBL/GenBank/DDBJ databases">
        <authorList>
            <person name="Nowell W R."/>
        </authorList>
    </citation>
    <scope>NUCLEOTIDE SEQUENCE</scope>
</reference>
<name>A0A814RM80_9BILA</name>
<feature type="domain" description="Glycosyl hydrolase family 38 C-terminal" evidence="1">
    <location>
        <begin position="10"/>
        <end position="56"/>
    </location>
</feature>
<dbReference type="EMBL" id="CAJNON010000241">
    <property type="protein sequence ID" value="CAF1134050.1"/>
    <property type="molecule type" value="Genomic_DNA"/>
</dbReference>
<proteinExistence type="predicted"/>
<dbReference type="GO" id="GO:0030246">
    <property type="term" value="F:carbohydrate binding"/>
    <property type="evidence" value="ECO:0007669"/>
    <property type="project" value="InterPro"/>
</dbReference>
<dbReference type="InterPro" id="IPR050843">
    <property type="entry name" value="Glycosyl_Hydrlase_38"/>
</dbReference>
<protein>
    <recommendedName>
        <fullName evidence="5">Glycosyl hydrolase family 38 C-terminal domain-containing protein</fullName>
    </recommendedName>
</protein>
<evidence type="ECO:0000259" key="2">
    <source>
        <dbReference type="Pfam" id="PF17677"/>
    </source>
</evidence>
<dbReference type="InterPro" id="IPR041147">
    <property type="entry name" value="GH38_C"/>
</dbReference>
<gene>
    <name evidence="3" type="ORF">VCS650_LOCUS21897</name>
</gene>
<dbReference type="SUPFAM" id="SSF74650">
    <property type="entry name" value="Galactose mutarotase-like"/>
    <property type="match status" value="1"/>
</dbReference>
<dbReference type="OrthoDB" id="2016903at2759"/>
<evidence type="ECO:0000313" key="3">
    <source>
        <dbReference type="EMBL" id="CAF1134050.1"/>
    </source>
</evidence>
<accession>A0A814RM80</accession>
<dbReference type="AlphaFoldDB" id="A0A814RM80"/>